<feature type="domain" description="J" evidence="2">
    <location>
        <begin position="9"/>
        <end position="74"/>
    </location>
</feature>
<dbReference type="PROSITE" id="PS50076">
    <property type="entry name" value="DNAJ_2"/>
    <property type="match status" value="1"/>
</dbReference>
<feature type="region of interest" description="Disordered" evidence="1">
    <location>
        <begin position="72"/>
        <end position="117"/>
    </location>
</feature>
<sequence>MPAKRPQADHYAVLGVPSSASAQEITSAYRRQVRALHPDTAPGDPAAGRDFAAVLAAYNTLRDPVRRAAYDAGRDNVTARPSAAGRRIPVRVTRTRSAPPPGPPSGCRRIRRPGCST</sequence>
<dbReference type="CDD" id="cd06257">
    <property type="entry name" value="DnaJ"/>
    <property type="match status" value="1"/>
</dbReference>
<comment type="caution">
    <text evidence="3">The sequence shown here is derived from an EMBL/GenBank/DDBJ whole genome shotgun (WGS) entry which is preliminary data.</text>
</comment>
<gene>
    <name evidence="3" type="ORF">H1R13_27520</name>
</gene>
<dbReference type="EMBL" id="JACMHY010000013">
    <property type="protein sequence ID" value="MBC2868579.1"/>
    <property type="molecule type" value="Genomic_DNA"/>
</dbReference>
<evidence type="ECO:0000313" key="3">
    <source>
        <dbReference type="EMBL" id="MBC2868579.1"/>
    </source>
</evidence>
<dbReference type="SMART" id="SM00271">
    <property type="entry name" value="DnaJ"/>
    <property type="match status" value="1"/>
</dbReference>
<keyword evidence="4" id="KW-1185">Reference proteome</keyword>
<evidence type="ECO:0000256" key="1">
    <source>
        <dbReference type="SAM" id="MobiDB-lite"/>
    </source>
</evidence>
<dbReference type="Gene3D" id="1.10.287.110">
    <property type="entry name" value="DnaJ domain"/>
    <property type="match status" value="1"/>
</dbReference>
<dbReference type="PROSITE" id="PS00636">
    <property type="entry name" value="DNAJ_1"/>
    <property type="match status" value="1"/>
</dbReference>
<organism evidence="3 4">
    <name type="scientific">Streptomyces mexicanus</name>
    <dbReference type="NCBI Taxonomy" id="178566"/>
    <lineage>
        <taxon>Bacteria</taxon>
        <taxon>Bacillati</taxon>
        <taxon>Actinomycetota</taxon>
        <taxon>Actinomycetes</taxon>
        <taxon>Kitasatosporales</taxon>
        <taxon>Streptomycetaceae</taxon>
        <taxon>Streptomyces</taxon>
    </lineage>
</organism>
<proteinExistence type="predicted"/>
<dbReference type="RefSeq" id="WP_159673272.1">
    <property type="nucleotide sequence ID" value="NZ_JACMHY010000013.1"/>
</dbReference>
<dbReference type="Proteomes" id="UP000517694">
    <property type="component" value="Unassembled WGS sequence"/>
</dbReference>
<dbReference type="PRINTS" id="PR00625">
    <property type="entry name" value="JDOMAIN"/>
</dbReference>
<name>A0A7X1I4D2_9ACTN</name>
<dbReference type="InterPro" id="IPR036869">
    <property type="entry name" value="J_dom_sf"/>
</dbReference>
<protein>
    <submittedName>
        <fullName evidence="3">J domain-containing protein</fullName>
    </submittedName>
</protein>
<evidence type="ECO:0000259" key="2">
    <source>
        <dbReference type="PROSITE" id="PS50076"/>
    </source>
</evidence>
<dbReference type="SUPFAM" id="SSF46565">
    <property type="entry name" value="Chaperone J-domain"/>
    <property type="match status" value="1"/>
</dbReference>
<dbReference type="InterPro" id="IPR018253">
    <property type="entry name" value="DnaJ_domain_CS"/>
</dbReference>
<reference evidence="3 4" key="1">
    <citation type="submission" date="2020-08" db="EMBL/GenBank/DDBJ databases">
        <title>Whole-Genome Sequence of French Clinical Streptomyces mexicanus Strain Q0842.</title>
        <authorList>
            <person name="Boxberger M."/>
            <person name="La Scola B."/>
        </authorList>
    </citation>
    <scope>NUCLEOTIDE SEQUENCE [LARGE SCALE GENOMIC DNA]</scope>
    <source>
        <strain evidence="3 4">Marseille-Q0842</strain>
    </source>
</reference>
<dbReference type="Pfam" id="PF00226">
    <property type="entry name" value="DnaJ"/>
    <property type="match status" value="1"/>
</dbReference>
<dbReference type="PANTHER" id="PTHR44240">
    <property type="entry name" value="DNAJ DOMAIN (PROKARYOTIC HEAT SHOCK PROTEIN)-RELATED"/>
    <property type="match status" value="1"/>
</dbReference>
<accession>A0A7X1I4D2</accession>
<dbReference type="OrthoDB" id="166297at2"/>
<feature type="compositionally biased region" description="Basic residues" evidence="1">
    <location>
        <begin position="108"/>
        <end position="117"/>
    </location>
</feature>
<dbReference type="AlphaFoldDB" id="A0A7X1I4D2"/>
<dbReference type="InterPro" id="IPR052276">
    <property type="entry name" value="Diphthamide-biosynth_chaperone"/>
</dbReference>
<dbReference type="PANTHER" id="PTHR44240:SF10">
    <property type="entry name" value="J DOMAIN-CONTAINING PROTEIN"/>
    <property type="match status" value="1"/>
</dbReference>
<evidence type="ECO:0000313" key="4">
    <source>
        <dbReference type="Proteomes" id="UP000517694"/>
    </source>
</evidence>
<dbReference type="InterPro" id="IPR001623">
    <property type="entry name" value="DnaJ_domain"/>
</dbReference>